<name>A0A7W5BFI8_9BURK</name>
<dbReference type="InterPro" id="IPR008984">
    <property type="entry name" value="SMAD_FHA_dom_sf"/>
</dbReference>
<dbReference type="RefSeq" id="WP_183443626.1">
    <property type="nucleotide sequence ID" value="NZ_JACHXD010000022.1"/>
</dbReference>
<dbReference type="SUPFAM" id="SSF49879">
    <property type="entry name" value="SMAD/FHA domain"/>
    <property type="match status" value="1"/>
</dbReference>
<dbReference type="Gene3D" id="2.60.200.20">
    <property type="match status" value="1"/>
</dbReference>
<evidence type="ECO:0000259" key="2">
    <source>
        <dbReference type="Pfam" id="PF16697"/>
    </source>
</evidence>
<evidence type="ECO:0000313" key="3">
    <source>
        <dbReference type="EMBL" id="MBB3121945.1"/>
    </source>
</evidence>
<feature type="compositionally biased region" description="Low complexity" evidence="1">
    <location>
        <begin position="160"/>
        <end position="170"/>
    </location>
</feature>
<comment type="caution">
    <text evidence="3">The sequence shown here is derived from an EMBL/GenBank/DDBJ whole genome shotgun (WGS) entry which is preliminary data.</text>
</comment>
<proteinExistence type="predicted"/>
<sequence>MSEQAGLELRILSGLHRGASLPLGEQHYVIGASDDADVVLLDPGMVERHAALHLTAAGWLLSAEEGELRGAASDALLTEQAMQAGDCLRLGGVWIGLAAAGAAWTEPPPLPPATAGVPDKGHEADAATPGDGADDGPEWAAQEPDAMPPPVAEVEAGGDAPSAAPAAPAAARKRPRSRAMLLPALAGTALAGVATLAISAKTPPAPPPPPIVAIAPPAPPTPAALAQALRKRLADVDMLRRLDLQLNDGAWRIKAALDEDEALRLRRILAEFVKANNIGFPIDVELGGADTMLPFQIRQIVTGNQASIVTMDGQRIYPGDEHRGVRLTAIDGNRLSFAGRQPIEVKW</sequence>
<dbReference type="Proteomes" id="UP000541535">
    <property type="component" value="Unassembled WGS sequence"/>
</dbReference>
<dbReference type="Pfam" id="PF16697">
    <property type="entry name" value="Yop-YscD_cpl"/>
    <property type="match status" value="1"/>
</dbReference>
<gene>
    <name evidence="3" type="ORF">FHS03_005040</name>
</gene>
<keyword evidence="4" id="KW-1185">Reference proteome</keyword>
<evidence type="ECO:0000313" key="4">
    <source>
        <dbReference type="Proteomes" id="UP000541535"/>
    </source>
</evidence>
<dbReference type="AlphaFoldDB" id="A0A7W5BFI8"/>
<protein>
    <submittedName>
        <fullName evidence="3">Type III secretion protein D</fullName>
    </submittedName>
</protein>
<dbReference type="InterPro" id="IPR032030">
    <property type="entry name" value="YscD_cytoplasmic_dom"/>
</dbReference>
<organism evidence="3 4">
    <name type="scientific">Pseudoduganella violacea</name>
    <dbReference type="NCBI Taxonomy" id="1715466"/>
    <lineage>
        <taxon>Bacteria</taxon>
        <taxon>Pseudomonadati</taxon>
        <taxon>Pseudomonadota</taxon>
        <taxon>Betaproteobacteria</taxon>
        <taxon>Burkholderiales</taxon>
        <taxon>Oxalobacteraceae</taxon>
        <taxon>Telluria group</taxon>
        <taxon>Pseudoduganella</taxon>
    </lineage>
</organism>
<dbReference type="EMBL" id="JACHXD010000022">
    <property type="protein sequence ID" value="MBB3121945.1"/>
    <property type="molecule type" value="Genomic_DNA"/>
</dbReference>
<reference evidence="3 4" key="1">
    <citation type="submission" date="2020-08" db="EMBL/GenBank/DDBJ databases">
        <title>Genomic Encyclopedia of Type Strains, Phase III (KMG-III): the genomes of soil and plant-associated and newly described type strains.</title>
        <authorList>
            <person name="Whitman W."/>
        </authorList>
    </citation>
    <scope>NUCLEOTIDE SEQUENCE [LARGE SCALE GENOMIC DNA]</scope>
    <source>
        <strain evidence="3 4">CECT 8897</strain>
    </source>
</reference>
<feature type="domain" description="YscD cytoplasmic" evidence="2">
    <location>
        <begin position="10"/>
        <end position="99"/>
    </location>
</feature>
<accession>A0A7W5BFI8</accession>
<feature type="region of interest" description="Disordered" evidence="1">
    <location>
        <begin position="105"/>
        <end position="174"/>
    </location>
</feature>
<evidence type="ECO:0000256" key="1">
    <source>
        <dbReference type="SAM" id="MobiDB-lite"/>
    </source>
</evidence>